<name>A0A8H5F5D2_9AGAR</name>
<keyword evidence="3" id="KW-1185">Reference proteome</keyword>
<organism evidence="2 3">
    <name type="scientific">Psilocybe cf. subviscida</name>
    <dbReference type="NCBI Taxonomy" id="2480587"/>
    <lineage>
        <taxon>Eukaryota</taxon>
        <taxon>Fungi</taxon>
        <taxon>Dikarya</taxon>
        <taxon>Basidiomycota</taxon>
        <taxon>Agaricomycotina</taxon>
        <taxon>Agaricomycetes</taxon>
        <taxon>Agaricomycetidae</taxon>
        <taxon>Agaricales</taxon>
        <taxon>Agaricineae</taxon>
        <taxon>Strophariaceae</taxon>
        <taxon>Psilocybe</taxon>
    </lineage>
</organism>
<reference evidence="2 3" key="1">
    <citation type="journal article" date="2020" name="ISME J.">
        <title>Uncovering the hidden diversity of litter-decomposition mechanisms in mushroom-forming fungi.</title>
        <authorList>
            <person name="Floudas D."/>
            <person name="Bentzer J."/>
            <person name="Ahren D."/>
            <person name="Johansson T."/>
            <person name="Persson P."/>
            <person name="Tunlid A."/>
        </authorList>
    </citation>
    <scope>NUCLEOTIDE SEQUENCE [LARGE SCALE GENOMIC DNA]</scope>
    <source>
        <strain evidence="2 3">CBS 101986</strain>
    </source>
</reference>
<dbReference type="Proteomes" id="UP000567179">
    <property type="component" value="Unassembled WGS sequence"/>
</dbReference>
<comment type="caution">
    <text evidence="2">The sequence shown here is derived from an EMBL/GenBank/DDBJ whole genome shotgun (WGS) entry which is preliminary data.</text>
</comment>
<dbReference type="AlphaFoldDB" id="A0A8H5F5D2"/>
<gene>
    <name evidence="2" type="ORF">D9619_011192</name>
</gene>
<proteinExistence type="predicted"/>
<evidence type="ECO:0000313" key="2">
    <source>
        <dbReference type="EMBL" id="KAF5324329.1"/>
    </source>
</evidence>
<protein>
    <submittedName>
        <fullName evidence="2">Uncharacterized protein</fullName>
    </submittedName>
</protein>
<accession>A0A8H5F5D2</accession>
<evidence type="ECO:0000313" key="3">
    <source>
        <dbReference type="Proteomes" id="UP000567179"/>
    </source>
</evidence>
<sequence length="111" mass="11677">MTSASPTRPAIHARTLYEHIYRPYSPPRSSRTAPSSMMLPPPTVSAPTASSTGSPPPSRKHTSSSATRAIHAGSGPTAESGAVIPPILLRTAYQQEAIGVYKPRGDGERAK</sequence>
<dbReference type="EMBL" id="JAACJJ010000016">
    <property type="protein sequence ID" value="KAF5324329.1"/>
    <property type="molecule type" value="Genomic_DNA"/>
</dbReference>
<feature type="region of interest" description="Disordered" evidence="1">
    <location>
        <begin position="21"/>
        <end position="82"/>
    </location>
</feature>
<dbReference type="OrthoDB" id="3041312at2759"/>
<evidence type="ECO:0000256" key="1">
    <source>
        <dbReference type="SAM" id="MobiDB-lite"/>
    </source>
</evidence>